<reference evidence="7 8" key="1">
    <citation type="journal article" date="2017" name="Curr. Biol.">
        <title>Genome architecture and evolution of a unichromosomal asexual nematode.</title>
        <authorList>
            <person name="Fradin H."/>
            <person name="Zegar C."/>
            <person name="Gutwein M."/>
            <person name="Lucas J."/>
            <person name="Kovtun M."/>
            <person name="Corcoran D."/>
            <person name="Baugh L.R."/>
            <person name="Kiontke K."/>
            <person name="Gunsalus K."/>
            <person name="Fitch D.H."/>
            <person name="Piano F."/>
        </authorList>
    </citation>
    <scope>NUCLEOTIDE SEQUENCE [LARGE SCALE GENOMIC DNA]</scope>
    <source>
        <strain evidence="7">PF1309</strain>
    </source>
</reference>
<dbReference type="Pfam" id="PF13920">
    <property type="entry name" value="zf-C3HC4_3"/>
    <property type="match status" value="1"/>
</dbReference>
<dbReference type="InterPro" id="IPR051728">
    <property type="entry name" value="RING-FYVE_E3_ubiquitin-ligase"/>
</dbReference>
<dbReference type="SUPFAM" id="SSF57850">
    <property type="entry name" value="RING/U-box"/>
    <property type="match status" value="1"/>
</dbReference>
<dbReference type="PANTHER" id="PTHR14879">
    <property type="entry name" value="CASPASE REGULATOR, RING FINGER DOMAIN-CONTAINING"/>
    <property type="match status" value="1"/>
</dbReference>
<feature type="domain" description="RING-type" evidence="6">
    <location>
        <begin position="544"/>
        <end position="581"/>
    </location>
</feature>
<feature type="region of interest" description="Disordered" evidence="5">
    <location>
        <begin position="514"/>
        <end position="534"/>
    </location>
</feature>
<organism evidence="7 8">
    <name type="scientific">Diploscapter pachys</name>
    <dbReference type="NCBI Taxonomy" id="2018661"/>
    <lineage>
        <taxon>Eukaryota</taxon>
        <taxon>Metazoa</taxon>
        <taxon>Ecdysozoa</taxon>
        <taxon>Nematoda</taxon>
        <taxon>Chromadorea</taxon>
        <taxon>Rhabditida</taxon>
        <taxon>Rhabditina</taxon>
        <taxon>Rhabditomorpha</taxon>
        <taxon>Rhabditoidea</taxon>
        <taxon>Rhabditidae</taxon>
        <taxon>Diploscapter</taxon>
    </lineage>
</organism>
<keyword evidence="1 3" id="KW-0863">Zinc-finger</keyword>
<evidence type="ECO:0000259" key="6">
    <source>
        <dbReference type="PROSITE" id="PS50089"/>
    </source>
</evidence>
<name>A0A2A2JD72_9BILA</name>
<dbReference type="AlphaFoldDB" id="A0A2A2JD72"/>
<proteinExistence type="predicted"/>
<feature type="coiled-coil region" evidence="4">
    <location>
        <begin position="181"/>
        <end position="243"/>
    </location>
</feature>
<feature type="coiled-coil region" evidence="4">
    <location>
        <begin position="280"/>
        <end position="307"/>
    </location>
</feature>
<keyword evidence="1 3" id="KW-0479">Metal-binding</keyword>
<dbReference type="PROSITE" id="PS50089">
    <property type="entry name" value="ZF_RING_2"/>
    <property type="match status" value="1"/>
</dbReference>
<evidence type="ECO:0000256" key="4">
    <source>
        <dbReference type="SAM" id="Coils"/>
    </source>
</evidence>
<dbReference type="PANTHER" id="PTHR14879:SF5">
    <property type="entry name" value="RING-TYPE DOMAIN-CONTAINING PROTEIN"/>
    <property type="match status" value="1"/>
</dbReference>
<dbReference type="Proteomes" id="UP000218231">
    <property type="component" value="Unassembled WGS sequence"/>
</dbReference>
<gene>
    <name evidence="7" type="ORF">WR25_21246</name>
</gene>
<dbReference type="GO" id="GO:0008270">
    <property type="term" value="F:zinc ion binding"/>
    <property type="evidence" value="ECO:0007669"/>
    <property type="project" value="UniProtKB-KW"/>
</dbReference>
<accession>A0A2A2JD72</accession>
<dbReference type="InterPro" id="IPR013083">
    <property type="entry name" value="Znf_RING/FYVE/PHD"/>
</dbReference>
<sequence>MLAKSPWQLALHTRKPLSSKTHYDAVTISNMHFVDVPVKLVQKLGVDLVEGELLKVIVRDSPVPETVTHFEKTGIVFQQYGEDVGFHFYCEVTKPYIDSKQRYRAHNEYLGELYDPLHLLEDFLAMPAGFQIPIIFKSQSFNRTAQFQVAAVLVTSPKLVQKEYLLCEKAKNAKLLAILEHREDRQLLKEHLNLLEALKNREIAYKQLEDIRTKLHNELTLYKKNTCREIEELKKQVEKARNETCLEYRELNYRATIKIQEELTLRMSFQEALAYKNKENDILSETILHLRSEIRRLEDDKERQQIQYNDQCVAREITSNKMVPAFITHVPCGSNDLFYNAILTEDFGDVPARTTVLIWTGNVQKMNVHLNLGDVIKVLEIRDMTCLRFLPTVHKVVVTGLGLFESFVEARIEPCGHLTLWDNDLGYISDPSRLVRDLPQSPTYLRVMFSIKRLPVGAEFCAVQVAHICLMNKMVQDLEHQVQIANALEQRSTMLEQQVRNLQTQNQGLREAMRREQDEVVPDEPQVLPNTPPKVQEEPAAGKCCTCLEALSTIVLMPCRHMVLCETCVNHYDFITCPMCRQDVHDKIKVFF</sequence>
<keyword evidence="4" id="KW-0175">Coiled coil</keyword>
<dbReference type="OrthoDB" id="1711136at2759"/>
<comment type="caution">
    <text evidence="7">The sequence shown here is derived from an EMBL/GenBank/DDBJ whole genome shotgun (WGS) entry which is preliminary data.</text>
</comment>
<evidence type="ECO:0000256" key="2">
    <source>
        <dbReference type="ARBA" id="ARBA00022833"/>
    </source>
</evidence>
<dbReference type="Gene3D" id="3.30.40.10">
    <property type="entry name" value="Zinc/RING finger domain, C3HC4 (zinc finger)"/>
    <property type="match status" value="1"/>
</dbReference>
<evidence type="ECO:0000313" key="7">
    <source>
        <dbReference type="EMBL" id="PAV59653.1"/>
    </source>
</evidence>
<evidence type="ECO:0000256" key="1">
    <source>
        <dbReference type="ARBA" id="ARBA00022771"/>
    </source>
</evidence>
<keyword evidence="2" id="KW-0862">Zinc</keyword>
<protein>
    <recommendedName>
        <fullName evidence="6">RING-type domain-containing protein</fullName>
    </recommendedName>
</protein>
<evidence type="ECO:0000313" key="8">
    <source>
        <dbReference type="Proteomes" id="UP000218231"/>
    </source>
</evidence>
<dbReference type="InterPro" id="IPR001841">
    <property type="entry name" value="Znf_RING"/>
</dbReference>
<dbReference type="EMBL" id="LIAE01010510">
    <property type="protein sequence ID" value="PAV59653.1"/>
    <property type="molecule type" value="Genomic_DNA"/>
</dbReference>
<evidence type="ECO:0000256" key="3">
    <source>
        <dbReference type="PROSITE-ProRule" id="PRU00175"/>
    </source>
</evidence>
<evidence type="ECO:0000256" key="5">
    <source>
        <dbReference type="SAM" id="MobiDB-lite"/>
    </source>
</evidence>
<keyword evidence="8" id="KW-1185">Reference proteome</keyword>